<dbReference type="Proteomes" id="UP000358366">
    <property type="component" value="Unassembled WGS sequence"/>
</dbReference>
<evidence type="ECO:0000313" key="5">
    <source>
        <dbReference type="Proteomes" id="UP000358366"/>
    </source>
</evidence>
<accession>A0A564SQU4</accession>
<feature type="compositionally biased region" description="Gly residues" evidence="2">
    <location>
        <begin position="428"/>
        <end position="476"/>
    </location>
</feature>
<reference evidence="4 5" key="1">
    <citation type="submission" date="2019-07" db="EMBL/GenBank/DDBJ databases">
        <authorList>
            <person name="Hibberd C M."/>
            <person name="Gehrig L. J."/>
            <person name="Chang H.-W."/>
            <person name="Venkatesh S."/>
        </authorList>
    </citation>
    <scope>NUCLEOTIDE SEQUENCE [LARGE SCALE GENOMIC DNA]</scope>
    <source>
        <strain evidence="4">Dorea_formicigenerans_SSTS_Bg7063</strain>
    </source>
</reference>
<dbReference type="EMBL" id="CABHNI010000013">
    <property type="protein sequence ID" value="VUW97567.1"/>
    <property type="molecule type" value="Genomic_DNA"/>
</dbReference>
<evidence type="ECO:0000259" key="3">
    <source>
        <dbReference type="Pfam" id="PF03816"/>
    </source>
</evidence>
<dbReference type="Pfam" id="PF03816">
    <property type="entry name" value="LytR_cpsA_psr"/>
    <property type="match status" value="1"/>
</dbReference>
<feature type="region of interest" description="Disordered" evidence="2">
    <location>
        <begin position="372"/>
        <end position="482"/>
    </location>
</feature>
<dbReference type="InterPro" id="IPR004474">
    <property type="entry name" value="LytR_CpsA_psr"/>
</dbReference>
<feature type="domain" description="Cell envelope-related transcriptional attenuator" evidence="3">
    <location>
        <begin position="116"/>
        <end position="273"/>
    </location>
</feature>
<gene>
    <name evidence="4" type="primary">lytR_1</name>
    <name evidence="4" type="ORF">DFSSTS7063_00696</name>
</gene>
<dbReference type="Gene3D" id="3.40.630.190">
    <property type="entry name" value="LCP protein"/>
    <property type="match status" value="1"/>
</dbReference>
<dbReference type="PANTHER" id="PTHR33392">
    <property type="entry name" value="POLYISOPRENYL-TEICHOIC ACID--PEPTIDOGLYCAN TEICHOIC ACID TRANSFERASE TAGU"/>
    <property type="match status" value="1"/>
</dbReference>
<comment type="similarity">
    <text evidence="1">Belongs to the LytR/CpsA/Psr (LCP) family.</text>
</comment>
<dbReference type="PANTHER" id="PTHR33392:SF6">
    <property type="entry name" value="POLYISOPRENYL-TEICHOIC ACID--PEPTIDOGLYCAN TEICHOIC ACID TRANSFERASE TAGU"/>
    <property type="match status" value="1"/>
</dbReference>
<evidence type="ECO:0000256" key="2">
    <source>
        <dbReference type="SAM" id="MobiDB-lite"/>
    </source>
</evidence>
<sequence>MINLFNSVQRKDVSMAKKRFSNRKVHRGRRTKKGFATWSLGKRIAVVTLSVILTIVVGGGAAMAAYVASKVDKIEVKQLDVNKLEINREVEHRTGYLNVALFGVDSRDASLDKGTRSDTIMIASLNQETGEVKVTSIYRDTLLQLSDGTYNKANSAYSFGGVEGAVAFLNKNLDMNIDHYVTVNFNAMIDIVDALGGIEVDLTEDELYWTNEYCGETSIVTDKSYEPLTAAGVQTLGGVQATAYCRIRYTAGSDFKRTERQRLVIQKIAEKLQTANLATINKIVDEVFSEVGTNFTMQEILSYAKDFKKYKLGEMTGFPYSVGTATLSGVGSSVIPTDLTGDVTKLHQFFFGDDGYTPSDVVKNIDAGIKKKSTDVGKSGISEDNAVGGTPSTTKSTSKKSSESSTTSSSGRSGSGSRSSGGSKSDSGSGGGSGSGSSGNSGSGGGSESGGSGSGGSSSGGGSESGGSSSGGGESSGGESAE</sequence>
<evidence type="ECO:0000256" key="1">
    <source>
        <dbReference type="ARBA" id="ARBA00006068"/>
    </source>
</evidence>
<evidence type="ECO:0000313" key="4">
    <source>
        <dbReference type="EMBL" id="VUW97567.1"/>
    </source>
</evidence>
<dbReference type="AlphaFoldDB" id="A0A564SQU4"/>
<proteinExistence type="inferred from homology"/>
<protein>
    <submittedName>
        <fullName evidence="4">Transcriptional regulator LytR</fullName>
    </submittedName>
</protein>
<dbReference type="InterPro" id="IPR050922">
    <property type="entry name" value="LytR/CpsA/Psr_CW_biosynth"/>
</dbReference>
<dbReference type="RefSeq" id="WP_243131049.1">
    <property type="nucleotide sequence ID" value="NZ_CABHNI010000013.1"/>
</dbReference>
<organism evidence="4 5">
    <name type="scientific">Dorea formicigenerans</name>
    <dbReference type="NCBI Taxonomy" id="39486"/>
    <lineage>
        <taxon>Bacteria</taxon>
        <taxon>Bacillati</taxon>
        <taxon>Bacillota</taxon>
        <taxon>Clostridia</taxon>
        <taxon>Lachnospirales</taxon>
        <taxon>Lachnospiraceae</taxon>
        <taxon>Dorea</taxon>
    </lineage>
</organism>
<dbReference type="NCBIfam" id="TIGR00350">
    <property type="entry name" value="lytR_cpsA_psr"/>
    <property type="match status" value="1"/>
</dbReference>
<feature type="compositionally biased region" description="Low complexity" evidence="2">
    <location>
        <begin position="403"/>
        <end position="427"/>
    </location>
</feature>
<name>A0A564SQU4_9FIRM</name>